<feature type="transmembrane region" description="Helical" evidence="1">
    <location>
        <begin position="67"/>
        <end position="85"/>
    </location>
</feature>
<dbReference type="RefSeq" id="WP_254014676.1">
    <property type="nucleotide sequence ID" value="NZ_JAMZMM010000437.1"/>
</dbReference>
<evidence type="ECO:0000313" key="4">
    <source>
        <dbReference type="Proteomes" id="UP001204953"/>
    </source>
</evidence>
<dbReference type="Proteomes" id="UP001204953">
    <property type="component" value="Unassembled WGS sequence"/>
</dbReference>
<organism evidence="3 4">
    <name type="scientific">Limnofasciculus baicalensis BBK-W-15</name>
    <dbReference type="NCBI Taxonomy" id="2699891"/>
    <lineage>
        <taxon>Bacteria</taxon>
        <taxon>Bacillati</taxon>
        <taxon>Cyanobacteriota</taxon>
        <taxon>Cyanophyceae</taxon>
        <taxon>Coleofasciculales</taxon>
        <taxon>Coleofasciculaceae</taxon>
        <taxon>Limnofasciculus</taxon>
        <taxon>Limnofasciculus baicalensis</taxon>
    </lineage>
</organism>
<keyword evidence="3" id="KW-0540">Nuclease</keyword>
<feature type="transmembrane region" description="Helical" evidence="1">
    <location>
        <begin position="12"/>
        <end position="37"/>
    </location>
</feature>
<keyword evidence="3" id="KW-0378">Hydrolase</keyword>
<keyword evidence="1" id="KW-0472">Membrane</keyword>
<keyword evidence="3" id="KW-0255">Endonuclease</keyword>
<evidence type="ECO:0000313" key="3">
    <source>
        <dbReference type="EMBL" id="MCP2731946.1"/>
    </source>
</evidence>
<feature type="transmembrane region" description="Helical" evidence="1">
    <location>
        <begin position="43"/>
        <end position="60"/>
    </location>
</feature>
<keyword evidence="4" id="KW-1185">Reference proteome</keyword>
<feature type="domain" description="Endonuclease/exonuclease/phosphatase" evidence="2">
    <location>
        <begin position="116"/>
        <end position="315"/>
    </location>
</feature>
<comment type="caution">
    <text evidence="3">The sequence shown here is derived from an EMBL/GenBank/DDBJ whole genome shotgun (WGS) entry which is preliminary data.</text>
</comment>
<gene>
    <name evidence="3" type="ORF">NJ959_26295</name>
</gene>
<reference evidence="3" key="1">
    <citation type="submission" date="2022-06" db="EMBL/GenBank/DDBJ databases">
        <title>New cyanobacteria of genus Symplocastrum in benthos of Lake Baikal.</title>
        <authorList>
            <person name="Sorokovikova E."/>
            <person name="Tikhonova I."/>
            <person name="Krasnopeev A."/>
            <person name="Evseev P."/>
            <person name="Gladkikh A."/>
            <person name="Belykh O."/>
        </authorList>
    </citation>
    <scope>NUCLEOTIDE SEQUENCE</scope>
    <source>
        <strain evidence="3">BBK-W-15</strain>
    </source>
</reference>
<dbReference type="Pfam" id="PF03372">
    <property type="entry name" value="Exo_endo_phos"/>
    <property type="match status" value="1"/>
</dbReference>
<evidence type="ECO:0000256" key="1">
    <source>
        <dbReference type="SAM" id="Phobius"/>
    </source>
</evidence>
<keyword evidence="1" id="KW-0812">Transmembrane</keyword>
<dbReference type="GO" id="GO:0004519">
    <property type="term" value="F:endonuclease activity"/>
    <property type="evidence" value="ECO:0007669"/>
    <property type="project" value="UniProtKB-KW"/>
</dbReference>
<name>A0AAE3GY40_9CYAN</name>
<dbReference type="EMBL" id="JAMZMM010000437">
    <property type="protein sequence ID" value="MCP2731946.1"/>
    <property type="molecule type" value="Genomic_DNA"/>
</dbReference>
<accession>A0AAE3GY40</accession>
<dbReference type="Gene3D" id="3.60.10.10">
    <property type="entry name" value="Endonuclease/exonuclease/phosphatase"/>
    <property type="match status" value="1"/>
</dbReference>
<dbReference type="InterPro" id="IPR005135">
    <property type="entry name" value="Endo/exonuclease/phosphatase"/>
</dbReference>
<dbReference type="InterPro" id="IPR036691">
    <property type="entry name" value="Endo/exonu/phosph_ase_sf"/>
</dbReference>
<evidence type="ECO:0000259" key="2">
    <source>
        <dbReference type="Pfam" id="PF03372"/>
    </source>
</evidence>
<proteinExistence type="predicted"/>
<dbReference type="SUPFAM" id="SSF56219">
    <property type="entry name" value="DNase I-like"/>
    <property type="match status" value="1"/>
</dbReference>
<sequence>MKLNLIITLAKLSLNVAAGGATIATILGFAGGLSWFFELMDHPRPQYCLILISAIVVGGIYRQSWSFFWSIPLILNLALILPLFLPPAEKVSNLQDPPLRIIHINLDRHNLDTTLAINYLEKQDADLIFLQEVTSRWLTHLESNLSRYRIVTSLPQENSLGVAMLLPIQPSKKIEVIATQIIHLPSYSDRPLIETTWRWGDRNVVILSLSLIRPRNSHTSAFQQIELNAVADWSLNQEKHDAIVIGDFNSTPWSSRFRNFLHKSNLRNSQRGFGLQPTWLAGLPSFLTIPIDHCLHSRSIVTLNRGTGDNIGSDHLPVFVELRRRI</sequence>
<keyword evidence="1" id="KW-1133">Transmembrane helix</keyword>
<dbReference type="AlphaFoldDB" id="A0AAE3GY40"/>
<protein>
    <submittedName>
        <fullName evidence="3">Endonuclease/exonuclease/phosphatase family protein</fullName>
    </submittedName>
</protein>